<dbReference type="EMBL" id="OB660220">
    <property type="protein sequence ID" value="CAD7223552.1"/>
    <property type="molecule type" value="Genomic_DNA"/>
</dbReference>
<feature type="compositionally biased region" description="Polar residues" evidence="4">
    <location>
        <begin position="47"/>
        <end position="64"/>
    </location>
</feature>
<name>A0A7R8ZJB3_9CRUS</name>
<dbReference type="OrthoDB" id="296632at2759"/>
<dbReference type="AlphaFoldDB" id="A0A7R8ZJB3"/>
<organism evidence="5">
    <name type="scientific">Cyprideis torosa</name>
    <dbReference type="NCBI Taxonomy" id="163714"/>
    <lineage>
        <taxon>Eukaryota</taxon>
        <taxon>Metazoa</taxon>
        <taxon>Ecdysozoa</taxon>
        <taxon>Arthropoda</taxon>
        <taxon>Crustacea</taxon>
        <taxon>Oligostraca</taxon>
        <taxon>Ostracoda</taxon>
        <taxon>Podocopa</taxon>
        <taxon>Podocopida</taxon>
        <taxon>Cytherocopina</taxon>
        <taxon>Cytheroidea</taxon>
        <taxon>Cytherideidae</taxon>
        <taxon>Cyprideis</taxon>
    </lineage>
</organism>
<evidence type="ECO:0000256" key="1">
    <source>
        <dbReference type="ARBA" id="ARBA00022553"/>
    </source>
</evidence>
<dbReference type="GO" id="GO:0003723">
    <property type="term" value="F:RNA binding"/>
    <property type="evidence" value="ECO:0007669"/>
    <property type="project" value="UniProtKB-UniRule"/>
</dbReference>
<dbReference type="InterPro" id="IPR035979">
    <property type="entry name" value="RBD_domain_sf"/>
</dbReference>
<dbReference type="InterPro" id="IPR000504">
    <property type="entry name" value="RRM_dom"/>
</dbReference>
<dbReference type="GO" id="GO:0005634">
    <property type="term" value="C:nucleus"/>
    <property type="evidence" value="ECO:0007669"/>
    <property type="project" value="InterPro"/>
</dbReference>
<feature type="region of interest" description="Disordered" evidence="4">
    <location>
        <begin position="38"/>
        <end position="68"/>
    </location>
</feature>
<gene>
    <name evidence="5" type="ORF">CTOB1V02_LOCUS1534</name>
</gene>
<dbReference type="CDD" id="cd12423">
    <property type="entry name" value="RRM3_PTBP1_like"/>
    <property type="match status" value="1"/>
</dbReference>
<dbReference type="FunFam" id="3.30.70.330:FF:000341">
    <property type="entry name" value="Hephaestus, isoform C"/>
    <property type="match status" value="1"/>
</dbReference>
<dbReference type="InterPro" id="IPR055204">
    <property type="entry name" value="HNRNPL_RRM"/>
</dbReference>
<dbReference type="Gene3D" id="3.30.70.330">
    <property type="match status" value="4"/>
</dbReference>
<dbReference type="GO" id="GO:0006397">
    <property type="term" value="P:mRNA processing"/>
    <property type="evidence" value="ECO:0007669"/>
    <property type="project" value="InterPro"/>
</dbReference>
<protein>
    <submittedName>
        <fullName evidence="5">Uncharacterized protein</fullName>
    </submittedName>
</protein>
<evidence type="ECO:0000256" key="2">
    <source>
        <dbReference type="ARBA" id="ARBA00022737"/>
    </source>
</evidence>
<dbReference type="SMART" id="SM00360">
    <property type="entry name" value="RRM"/>
    <property type="match status" value="4"/>
</dbReference>
<dbReference type="InterPro" id="IPR006536">
    <property type="entry name" value="HnRNP-L/PTB"/>
</dbReference>
<dbReference type="Pfam" id="PF11835">
    <property type="entry name" value="RRM_8"/>
    <property type="match status" value="1"/>
</dbReference>
<dbReference type="PROSITE" id="PS50102">
    <property type="entry name" value="RRM"/>
    <property type="match status" value="3"/>
</dbReference>
<dbReference type="CDD" id="cd12425">
    <property type="entry name" value="RRM4_PTBP1_like"/>
    <property type="match status" value="1"/>
</dbReference>
<evidence type="ECO:0000256" key="3">
    <source>
        <dbReference type="ARBA" id="ARBA00022884"/>
    </source>
</evidence>
<dbReference type="InterPro" id="IPR021790">
    <property type="entry name" value="PTBP1-like_RRM2"/>
</dbReference>
<sequence>MLRGGAEKPFKRTSGEMLGLTATGAPATMLYPAENNNEAKKPRVDGATTNGSVSPDGHTSNGAASGSRVVHIRNIPHEVTEAEVIHLGIPFGRITNVLVLKGKNQAFLEFENEAFANAMVNYFGSCVAQLRGRTVYVQFSNHKELKTDQSHSNANSSARAALQAAQAFTGNGPNPVNPAMGLGGAPPAADTQAGGPNTVLRVIVEHMLYPVTLDVLHQIFSRVGRVLKIITFTKNNTFQALIQYPDVIAAQAAKLTLDGQNIYNACCTLRIEYSKLSNLNVRYNNDKSRDYTNPQLPVGEPGDGRGKMRAVPLPFAYPPSPSMSTFMCTPPPPAANTTTLPLLASSPPLTASAEERIYNPNAVSGGGMDHSAGHPFGGQHHKQAFNGPAISIAGVMPGLGGLAQYTTPAAAAPGYPLGLMATHQGGDPSRLILSGSGDVTANLSSTLSAMNMVGMPLALGPSALSVATALGLPTPQGAGQANTVLLISNLNEEEATPEALFTLFGVYGDVQRVKILYNKKDSALIQMADSHQAQLAITHLDRVTVWGKQLRVMPSKHQQVQMPKEGQAEDLTKDFQNSPLHRFKRPGSKNFQNIHGPSSTLHLSNIPASCSEEQLIQSFKDQDFDVKAFKFFPNDHRMALIQLSSVEEAIQALIKLHNHQLSQNNHLRVSFSKSTIN</sequence>
<keyword evidence="1" id="KW-0597">Phosphoprotein</keyword>
<dbReference type="Pfam" id="PF22976">
    <property type="entry name" value="RRM_10"/>
    <property type="match status" value="1"/>
</dbReference>
<dbReference type="SUPFAM" id="SSF54928">
    <property type="entry name" value="RNA-binding domain, RBD"/>
    <property type="match status" value="4"/>
</dbReference>
<dbReference type="InterPro" id="IPR012677">
    <property type="entry name" value="Nucleotide-bd_a/b_plait_sf"/>
</dbReference>
<reference evidence="5" key="1">
    <citation type="submission" date="2020-11" db="EMBL/GenBank/DDBJ databases">
        <authorList>
            <person name="Tran Van P."/>
        </authorList>
    </citation>
    <scope>NUCLEOTIDE SEQUENCE</scope>
</reference>
<dbReference type="CDD" id="cd12693">
    <property type="entry name" value="RRM2_PTBP1_like"/>
    <property type="match status" value="1"/>
</dbReference>
<dbReference type="NCBIfam" id="TIGR01649">
    <property type="entry name" value="hnRNP-L_PTB"/>
    <property type="match status" value="2"/>
</dbReference>
<evidence type="ECO:0000313" key="5">
    <source>
        <dbReference type="EMBL" id="CAD7223552.1"/>
    </source>
</evidence>
<dbReference type="Pfam" id="PF13893">
    <property type="entry name" value="RRM_5"/>
    <property type="match status" value="1"/>
</dbReference>
<keyword evidence="2" id="KW-0677">Repeat</keyword>
<evidence type="ECO:0000256" key="4">
    <source>
        <dbReference type="SAM" id="MobiDB-lite"/>
    </source>
</evidence>
<dbReference type="PANTHER" id="PTHR15592">
    <property type="entry name" value="MATRIN 3/NUCLEAR PROTEIN 220-RELATED"/>
    <property type="match status" value="1"/>
</dbReference>
<dbReference type="Pfam" id="PF00076">
    <property type="entry name" value="RRM_1"/>
    <property type="match status" value="1"/>
</dbReference>
<proteinExistence type="predicted"/>
<accession>A0A7R8ZJB3</accession>
<dbReference type="CDD" id="cd12421">
    <property type="entry name" value="RRM1_PTBP1_hnRNPL_like"/>
    <property type="match status" value="1"/>
</dbReference>
<dbReference type="FunFam" id="3.30.70.330:FF:000018">
    <property type="entry name" value="Polypyrimidine tract-binding protein 2 isoform 1"/>
    <property type="match status" value="1"/>
</dbReference>
<keyword evidence="3" id="KW-0694">RNA-binding</keyword>